<organism evidence="2 3">
    <name type="scientific">Luteimicrobium album</name>
    <dbReference type="NCBI Taxonomy" id="1054550"/>
    <lineage>
        <taxon>Bacteria</taxon>
        <taxon>Bacillati</taxon>
        <taxon>Actinomycetota</taxon>
        <taxon>Actinomycetes</taxon>
        <taxon>Micrococcales</taxon>
        <taxon>Luteimicrobium</taxon>
    </lineage>
</organism>
<sequence length="91" mass="10267">METVGTRELKQNPQAVISRVLESGEPIEVTTYGKPTGVSLVPDERRPETWVRGSRLKTIRPLDEANHEAWQADMAKLREGDDLVDPWADRA</sequence>
<comment type="caution">
    <text evidence="2">The sequence shown here is derived from an EMBL/GenBank/DDBJ whole genome shotgun (WGS) entry which is preliminary data.</text>
</comment>
<dbReference type="EMBL" id="BSUK01000001">
    <property type="protein sequence ID" value="GMA24906.1"/>
    <property type="molecule type" value="Genomic_DNA"/>
</dbReference>
<keyword evidence="3" id="KW-1185">Reference proteome</keyword>
<dbReference type="Proteomes" id="UP001157091">
    <property type="component" value="Unassembled WGS sequence"/>
</dbReference>
<evidence type="ECO:0000256" key="1">
    <source>
        <dbReference type="ARBA" id="ARBA00009981"/>
    </source>
</evidence>
<accession>A0ABQ6I2K2</accession>
<proteinExistence type="inferred from homology"/>
<name>A0ABQ6I2K2_9MICO</name>
<dbReference type="SUPFAM" id="SSF143120">
    <property type="entry name" value="YefM-like"/>
    <property type="match status" value="1"/>
</dbReference>
<evidence type="ECO:0008006" key="4">
    <source>
        <dbReference type="Google" id="ProtNLM"/>
    </source>
</evidence>
<evidence type="ECO:0000313" key="3">
    <source>
        <dbReference type="Proteomes" id="UP001157091"/>
    </source>
</evidence>
<protein>
    <recommendedName>
        <fullName evidence="4">Antitoxin</fullName>
    </recommendedName>
</protein>
<dbReference type="RefSeq" id="WP_284293601.1">
    <property type="nucleotide sequence ID" value="NZ_BSUK01000001.1"/>
</dbReference>
<gene>
    <name evidence="2" type="ORF">GCM10025864_26650</name>
</gene>
<comment type="similarity">
    <text evidence="1">Belongs to the phD/YefM antitoxin family.</text>
</comment>
<evidence type="ECO:0000313" key="2">
    <source>
        <dbReference type="EMBL" id="GMA24906.1"/>
    </source>
</evidence>
<reference evidence="3" key="1">
    <citation type="journal article" date="2019" name="Int. J. Syst. Evol. Microbiol.">
        <title>The Global Catalogue of Microorganisms (GCM) 10K type strain sequencing project: providing services to taxonomists for standard genome sequencing and annotation.</title>
        <authorList>
            <consortium name="The Broad Institute Genomics Platform"/>
            <consortium name="The Broad Institute Genome Sequencing Center for Infectious Disease"/>
            <person name="Wu L."/>
            <person name="Ma J."/>
        </authorList>
    </citation>
    <scope>NUCLEOTIDE SEQUENCE [LARGE SCALE GENOMIC DNA]</scope>
    <source>
        <strain evidence="3">NBRC 106348</strain>
    </source>
</reference>
<dbReference type="InterPro" id="IPR036165">
    <property type="entry name" value="YefM-like_sf"/>
</dbReference>